<comment type="activity regulation">
    <text evidence="10">Na(+) is not transported, but it plays an essential structural role and its presence is essential for fluoride channel function.</text>
</comment>
<evidence type="ECO:0000256" key="4">
    <source>
        <dbReference type="ARBA" id="ARBA00022989"/>
    </source>
</evidence>
<dbReference type="RefSeq" id="WP_048380183.1">
    <property type="nucleotide sequence ID" value="NZ_LDYE01000006.1"/>
</dbReference>
<keyword evidence="4 10" id="KW-1133">Transmembrane helix</keyword>
<evidence type="ECO:0000256" key="6">
    <source>
        <dbReference type="ARBA" id="ARBA00023303"/>
    </source>
</evidence>
<dbReference type="GO" id="GO:0005886">
    <property type="term" value="C:plasma membrane"/>
    <property type="evidence" value="ECO:0007669"/>
    <property type="project" value="UniProtKB-SubCell"/>
</dbReference>
<gene>
    <name evidence="10" type="primary">fluC</name>
    <name evidence="10" type="synonym">crcB</name>
    <name evidence="11" type="ORF">ATK06_1181</name>
</gene>
<protein>
    <recommendedName>
        <fullName evidence="10">Fluoride-specific ion channel FluC</fullName>
    </recommendedName>
</protein>
<keyword evidence="10" id="KW-0406">Ion transport</keyword>
<keyword evidence="6 10" id="KW-0407">Ion channel</keyword>
<dbReference type="GO" id="GO:0140114">
    <property type="term" value="P:cellular detoxification of fluoride"/>
    <property type="evidence" value="ECO:0007669"/>
    <property type="project" value="UniProtKB-UniRule"/>
</dbReference>
<comment type="caution">
    <text evidence="11">The sequence shown here is derived from an EMBL/GenBank/DDBJ whole genome shotgun (WGS) entry which is preliminary data.</text>
</comment>
<evidence type="ECO:0000256" key="1">
    <source>
        <dbReference type="ARBA" id="ARBA00004651"/>
    </source>
</evidence>
<proteinExistence type="inferred from homology"/>
<feature type="transmembrane region" description="Helical" evidence="10">
    <location>
        <begin position="32"/>
        <end position="65"/>
    </location>
</feature>
<dbReference type="InterPro" id="IPR003691">
    <property type="entry name" value="FluC"/>
</dbReference>
<accession>A0A2A9DQA2</accession>
<keyword evidence="12" id="KW-1185">Reference proteome</keyword>
<dbReference type="Pfam" id="PF02537">
    <property type="entry name" value="CRCB"/>
    <property type="match status" value="1"/>
</dbReference>
<dbReference type="PANTHER" id="PTHR28259">
    <property type="entry name" value="FLUORIDE EXPORT PROTEIN 1-RELATED"/>
    <property type="match status" value="1"/>
</dbReference>
<name>A0A2A9DQA2_9CORY</name>
<evidence type="ECO:0000256" key="8">
    <source>
        <dbReference type="ARBA" id="ARBA00035585"/>
    </source>
</evidence>
<dbReference type="GO" id="GO:0062054">
    <property type="term" value="F:fluoride channel activity"/>
    <property type="evidence" value="ECO:0007669"/>
    <property type="project" value="UniProtKB-UniRule"/>
</dbReference>
<dbReference type="STRING" id="1724.GCA_001044175_01804"/>
<dbReference type="EMBL" id="PDJF01000001">
    <property type="protein sequence ID" value="PFG28090.1"/>
    <property type="molecule type" value="Genomic_DNA"/>
</dbReference>
<dbReference type="PANTHER" id="PTHR28259:SF1">
    <property type="entry name" value="FLUORIDE EXPORT PROTEIN 1-RELATED"/>
    <property type="match status" value="1"/>
</dbReference>
<evidence type="ECO:0000313" key="11">
    <source>
        <dbReference type="EMBL" id="PFG28090.1"/>
    </source>
</evidence>
<evidence type="ECO:0000256" key="3">
    <source>
        <dbReference type="ARBA" id="ARBA00022692"/>
    </source>
</evidence>
<keyword evidence="10" id="KW-0813">Transport</keyword>
<comment type="catalytic activity">
    <reaction evidence="8">
        <text>fluoride(in) = fluoride(out)</text>
        <dbReference type="Rhea" id="RHEA:76159"/>
        <dbReference type="ChEBI" id="CHEBI:17051"/>
    </reaction>
    <physiologicalReaction direction="left-to-right" evidence="8">
        <dbReference type="Rhea" id="RHEA:76160"/>
    </physiologicalReaction>
</comment>
<evidence type="ECO:0000256" key="5">
    <source>
        <dbReference type="ARBA" id="ARBA00023136"/>
    </source>
</evidence>
<dbReference type="AlphaFoldDB" id="A0A2A9DQA2"/>
<evidence type="ECO:0000256" key="2">
    <source>
        <dbReference type="ARBA" id="ARBA00022475"/>
    </source>
</evidence>
<dbReference type="GO" id="GO:0046872">
    <property type="term" value="F:metal ion binding"/>
    <property type="evidence" value="ECO:0007669"/>
    <property type="project" value="UniProtKB-KW"/>
</dbReference>
<evidence type="ECO:0000256" key="9">
    <source>
        <dbReference type="ARBA" id="ARBA00049940"/>
    </source>
</evidence>
<keyword evidence="3 10" id="KW-0812">Transmembrane</keyword>
<feature type="binding site" evidence="10">
    <location>
        <position position="65"/>
    </location>
    <ligand>
        <name>Na(+)</name>
        <dbReference type="ChEBI" id="CHEBI:29101"/>
        <note>structural</note>
    </ligand>
</feature>
<evidence type="ECO:0000313" key="12">
    <source>
        <dbReference type="Proteomes" id="UP000221653"/>
    </source>
</evidence>
<evidence type="ECO:0000256" key="7">
    <source>
        <dbReference type="ARBA" id="ARBA00035120"/>
    </source>
</evidence>
<feature type="transmembrane region" description="Helical" evidence="10">
    <location>
        <begin position="86"/>
        <end position="108"/>
    </location>
</feature>
<comment type="similarity">
    <text evidence="7 10">Belongs to the fluoride channel Fluc/FEX (TC 1.A.43) family.</text>
</comment>
<keyword evidence="10" id="KW-0915">Sodium</keyword>
<comment type="caution">
    <text evidence="10">Lacks conserved residue(s) required for the propagation of feature annotation.</text>
</comment>
<keyword evidence="10" id="KW-0479">Metal-binding</keyword>
<organism evidence="11 12">
    <name type="scientific">Corynebacterium renale</name>
    <dbReference type="NCBI Taxonomy" id="1724"/>
    <lineage>
        <taxon>Bacteria</taxon>
        <taxon>Bacillati</taxon>
        <taxon>Actinomycetota</taxon>
        <taxon>Actinomycetes</taxon>
        <taxon>Mycobacteriales</taxon>
        <taxon>Corynebacteriaceae</taxon>
        <taxon>Corynebacterium</taxon>
    </lineage>
</organism>
<sequence>MIALLAIGAGGFIGGAARYLLSVWPGGRLGTWLANTVACALLGAAVLVSGPMYALVAVGCAGALSTWSTLAAEIGGLLVERRWLRAAGYTIATIVAGWTALMVLVSALT</sequence>
<keyword evidence="5 10" id="KW-0472">Membrane</keyword>
<dbReference type="HAMAP" id="MF_00454">
    <property type="entry name" value="FluC"/>
    <property type="match status" value="1"/>
</dbReference>
<dbReference type="OrthoDB" id="5148600at2"/>
<keyword evidence="2 10" id="KW-1003">Cell membrane</keyword>
<comment type="function">
    <text evidence="9 10">Fluoride-specific ion channel. Important for reducing fluoride concentration in the cell, thus reducing its toxicity.</text>
</comment>
<feature type="binding site" evidence="10">
    <location>
        <position position="62"/>
    </location>
    <ligand>
        <name>Na(+)</name>
        <dbReference type="ChEBI" id="CHEBI:29101"/>
        <note>structural</note>
    </ligand>
</feature>
<reference evidence="11 12" key="1">
    <citation type="submission" date="2017-10" db="EMBL/GenBank/DDBJ databases">
        <title>Sequencing the genomes of 1000 actinobacteria strains.</title>
        <authorList>
            <person name="Klenk H.-P."/>
        </authorList>
    </citation>
    <scope>NUCLEOTIDE SEQUENCE [LARGE SCALE GENOMIC DNA]</scope>
    <source>
        <strain evidence="11 12">DSM 20688</strain>
    </source>
</reference>
<dbReference type="Proteomes" id="UP000221653">
    <property type="component" value="Unassembled WGS sequence"/>
</dbReference>
<comment type="subcellular location">
    <subcellularLocation>
        <location evidence="1 10">Cell membrane</location>
        <topology evidence="1 10">Multi-pass membrane protein</topology>
    </subcellularLocation>
</comment>
<evidence type="ECO:0000256" key="10">
    <source>
        <dbReference type="HAMAP-Rule" id="MF_00454"/>
    </source>
</evidence>